<dbReference type="InterPro" id="IPR006016">
    <property type="entry name" value="UspA"/>
</dbReference>
<dbReference type="eggNOG" id="arCOG00451">
    <property type="taxonomic scope" value="Archaea"/>
</dbReference>
<dbReference type="EMBL" id="ASGZ01000013">
    <property type="protein sequence ID" value="ESP89244.1"/>
    <property type="molecule type" value="Genomic_DNA"/>
</dbReference>
<sequence length="235" mass="25673">MDAQPQTVVIPIEFPDPDPLPPTFIDVTTPCRVVLLGVYELPDGVDDDERHRREIEAKNTLYSLASNFVREGETAEVELVMGHDLTDVPSTVAEERDADALLITNPITTLGRILVPIRDRKFADPVVEFVSTLEESGLIHTTLLHVADDDDAVADAEAFLSEVKTGLVEAGYPSTGVDTEVVVSDDPSFAVSSAADGYDLIIMGETQDTGYERVFGEMYESVAEQTHLPIIVVRE</sequence>
<reference evidence="2 3" key="1">
    <citation type="journal article" date="2013" name="Genome Announc.">
        <title>Draft Genome Sequence of 'Candidatus Halobonum tyrrellensis' Strain G22, Isolated from the Hypersaline Waters of Lake Tyrrell, Australia.</title>
        <authorList>
            <person name="Ugalde J.A."/>
            <person name="Narasingarao P."/>
            <person name="Kuo S."/>
            <person name="Podell S."/>
            <person name="Allen E.E."/>
        </authorList>
    </citation>
    <scope>NUCLEOTIDE SEQUENCE [LARGE SCALE GENOMIC DNA]</scope>
    <source>
        <strain evidence="2 3">G22</strain>
    </source>
</reference>
<dbReference type="OrthoDB" id="157328at2157"/>
<evidence type="ECO:0000259" key="1">
    <source>
        <dbReference type="Pfam" id="PF00582"/>
    </source>
</evidence>
<keyword evidence="3" id="KW-1185">Reference proteome</keyword>
<feature type="domain" description="UspA" evidence="1">
    <location>
        <begin position="112"/>
        <end position="234"/>
    </location>
</feature>
<dbReference type="Gene3D" id="3.40.50.12370">
    <property type="match status" value="1"/>
</dbReference>
<dbReference type="Proteomes" id="UP000017840">
    <property type="component" value="Unassembled WGS sequence"/>
</dbReference>
<proteinExistence type="predicted"/>
<organism evidence="2 3">
    <name type="scientific">Candidatus Halobonum tyrrellensis G22</name>
    <dbReference type="NCBI Taxonomy" id="1324957"/>
    <lineage>
        <taxon>Archaea</taxon>
        <taxon>Methanobacteriati</taxon>
        <taxon>Methanobacteriota</taxon>
        <taxon>Stenosarchaea group</taxon>
        <taxon>Halobacteria</taxon>
        <taxon>Halobacteriales</taxon>
        <taxon>Haloferacaceae</taxon>
        <taxon>Candidatus Halobonum</taxon>
    </lineage>
</organism>
<gene>
    <name evidence="2" type="ORF">K933_04481</name>
</gene>
<dbReference type="Pfam" id="PF00582">
    <property type="entry name" value="Usp"/>
    <property type="match status" value="1"/>
</dbReference>
<dbReference type="RefSeq" id="WP_023393486.1">
    <property type="nucleotide sequence ID" value="NZ_ASGZ01000013.1"/>
</dbReference>
<dbReference type="SUPFAM" id="SSF52402">
    <property type="entry name" value="Adenine nucleotide alpha hydrolases-like"/>
    <property type="match status" value="1"/>
</dbReference>
<comment type="caution">
    <text evidence="2">The sequence shown here is derived from an EMBL/GenBank/DDBJ whole genome shotgun (WGS) entry which is preliminary data.</text>
</comment>
<accession>V4HMT8</accession>
<protein>
    <submittedName>
        <fullName evidence="2">Universal stress protein</fullName>
    </submittedName>
</protein>
<evidence type="ECO:0000313" key="2">
    <source>
        <dbReference type="EMBL" id="ESP89244.1"/>
    </source>
</evidence>
<dbReference type="AlphaFoldDB" id="V4HMT8"/>
<dbReference type="STRING" id="1324957.K933_04481"/>
<evidence type="ECO:0000313" key="3">
    <source>
        <dbReference type="Proteomes" id="UP000017840"/>
    </source>
</evidence>
<name>V4HMT8_9EURY</name>